<protein>
    <recommendedName>
        <fullName evidence="1">HTH cro/C1-type domain-containing protein</fullName>
    </recommendedName>
</protein>
<accession>A0ABQ3VYU0</accession>
<organism evidence="2 3">
    <name type="scientific">Lentilactobacillus fungorum</name>
    <dbReference type="NCBI Taxonomy" id="2201250"/>
    <lineage>
        <taxon>Bacteria</taxon>
        <taxon>Bacillati</taxon>
        <taxon>Bacillota</taxon>
        <taxon>Bacilli</taxon>
        <taxon>Lactobacillales</taxon>
        <taxon>Lactobacillaceae</taxon>
        <taxon>Lentilactobacillus</taxon>
    </lineage>
</organism>
<reference evidence="2 3" key="1">
    <citation type="journal article" date="2021" name="Int. J. Syst. Evol. Microbiol.">
        <title>Lentilactobacillus fungorum sp. nov., isolated from spent mushroom substrates.</title>
        <authorList>
            <person name="Tohno M."/>
            <person name="Tanizawa Y."/>
            <person name="Kojima Y."/>
            <person name="Sakamoto M."/>
            <person name="Ohkuma M."/>
            <person name="Kobayashi H."/>
        </authorList>
    </citation>
    <scope>NUCLEOTIDE SEQUENCE [LARGE SCALE GENOMIC DNA]</scope>
    <source>
        <strain evidence="2 3">YK48G</strain>
    </source>
</reference>
<gene>
    <name evidence="2" type="ORF">YK48G_08070</name>
</gene>
<dbReference type="CDD" id="cd00093">
    <property type="entry name" value="HTH_XRE"/>
    <property type="match status" value="1"/>
</dbReference>
<proteinExistence type="predicted"/>
<name>A0ABQ3VYU0_9LACO</name>
<dbReference type="Proteomes" id="UP000604765">
    <property type="component" value="Unassembled WGS sequence"/>
</dbReference>
<dbReference type="PROSITE" id="PS50943">
    <property type="entry name" value="HTH_CROC1"/>
    <property type="match status" value="1"/>
</dbReference>
<evidence type="ECO:0000313" key="3">
    <source>
        <dbReference type="Proteomes" id="UP000604765"/>
    </source>
</evidence>
<dbReference type="EMBL" id="BNJR01000007">
    <property type="protein sequence ID" value="GHP13382.1"/>
    <property type="molecule type" value="Genomic_DNA"/>
</dbReference>
<dbReference type="SUPFAM" id="SSF47413">
    <property type="entry name" value="lambda repressor-like DNA-binding domains"/>
    <property type="match status" value="1"/>
</dbReference>
<keyword evidence="3" id="KW-1185">Reference proteome</keyword>
<evidence type="ECO:0000313" key="2">
    <source>
        <dbReference type="EMBL" id="GHP13382.1"/>
    </source>
</evidence>
<comment type="caution">
    <text evidence="2">The sequence shown here is derived from an EMBL/GenBank/DDBJ whole genome shotgun (WGS) entry which is preliminary data.</text>
</comment>
<dbReference type="Gene3D" id="1.10.260.40">
    <property type="entry name" value="lambda repressor-like DNA-binding domains"/>
    <property type="match status" value="1"/>
</dbReference>
<sequence>MPKTEKLDSLIQEYTDTPQTKVEYEQGKTRLIAAHRFMKAREAAGLSQRDLANAAGVPQRTVARVELADNTSLATLEKLATALGKKLEISLN</sequence>
<dbReference type="InterPro" id="IPR010982">
    <property type="entry name" value="Lambda_DNA-bd_dom_sf"/>
</dbReference>
<dbReference type="Pfam" id="PF01381">
    <property type="entry name" value="HTH_3"/>
    <property type="match status" value="1"/>
</dbReference>
<evidence type="ECO:0000259" key="1">
    <source>
        <dbReference type="PROSITE" id="PS50943"/>
    </source>
</evidence>
<dbReference type="RefSeq" id="WP_203629411.1">
    <property type="nucleotide sequence ID" value="NZ_BNJR01000007.1"/>
</dbReference>
<dbReference type="InterPro" id="IPR001387">
    <property type="entry name" value="Cro/C1-type_HTH"/>
</dbReference>
<dbReference type="SMART" id="SM00530">
    <property type="entry name" value="HTH_XRE"/>
    <property type="match status" value="1"/>
</dbReference>
<feature type="domain" description="HTH cro/C1-type" evidence="1">
    <location>
        <begin position="39"/>
        <end position="90"/>
    </location>
</feature>